<dbReference type="Pfam" id="PF17801">
    <property type="entry name" value="Melibiase_C"/>
    <property type="match status" value="1"/>
</dbReference>
<evidence type="ECO:0000256" key="7">
    <source>
        <dbReference type="ARBA" id="ARBA00022729"/>
    </source>
</evidence>
<dbReference type="Proteomes" id="UP000785200">
    <property type="component" value="Unassembled WGS sequence"/>
</dbReference>
<dbReference type="InterPro" id="IPR041233">
    <property type="entry name" value="Melibiase_C"/>
</dbReference>
<dbReference type="GO" id="GO:0005576">
    <property type="term" value="C:extracellular region"/>
    <property type="evidence" value="ECO:0007669"/>
    <property type="project" value="UniProtKB-SubCell"/>
</dbReference>
<keyword evidence="11 12" id="KW-0326">Glycosidase</keyword>
<keyword evidence="6" id="KW-0964">Secreted</keyword>
<evidence type="ECO:0000259" key="14">
    <source>
        <dbReference type="Pfam" id="PF17801"/>
    </source>
</evidence>
<evidence type="ECO:0000256" key="11">
    <source>
        <dbReference type="ARBA" id="ARBA00023295"/>
    </source>
</evidence>
<dbReference type="InterPro" id="IPR002241">
    <property type="entry name" value="Glyco_hydro_27"/>
</dbReference>
<dbReference type="SUPFAM" id="SSF51011">
    <property type="entry name" value="Glycosyl hydrolase domain"/>
    <property type="match status" value="1"/>
</dbReference>
<evidence type="ECO:0000256" key="13">
    <source>
        <dbReference type="SAM" id="SignalP"/>
    </source>
</evidence>
<organism evidence="15 16">
    <name type="scientific">Hyphodiscus hymeniophilus</name>
    <dbReference type="NCBI Taxonomy" id="353542"/>
    <lineage>
        <taxon>Eukaryota</taxon>
        <taxon>Fungi</taxon>
        <taxon>Dikarya</taxon>
        <taxon>Ascomycota</taxon>
        <taxon>Pezizomycotina</taxon>
        <taxon>Leotiomycetes</taxon>
        <taxon>Helotiales</taxon>
        <taxon>Hyphodiscaceae</taxon>
        <taxon>Hyphodiscus</taxon>
    </lineage>
</organism>
<reference evidence="15" key="1">
    <citation type="submission" date="2019-07" db="EMBL/GenBank/DDBJ databases">
        <title>Hyphodiscus hymeniophilus genome sequencing and assembly.</title>
        <authorList>
            <person name="Kramer G."/>
            <person name="Nodwell J."/>
        </authorList>
    </citation>
    <scope>NUCLEOTIDE SEQUENCE</scope>
    <source>
        <strain evidence="15">ATCC 34498</strain>
    </source>
</reference>
<keyword evidence="7 13" id="KW-0732">Signal</keyword>
<evidence type="ECO:0000256" key="9">
    <source>
        <dbReference type="ARBA" id="ARBA00023157"/>
    </source>
</evidence>
<dbReference type="GO" id="GO:0004557">
    <property type="term" value="F:alpha-galactosidase activity"/>
    <property type="evidence" value="ECO:0007669"/>
    <property type="project" value="UniProtKB-EC"/>
</dbReference>
<dbReference type="OrthoDB" id="5795902at2759"/>
<dbReference type="PANTHER" id="PTHR11452">
    <property type="entry name" value="ALPHA-GALACTOSIDASE/ALPHA-N-ACETYLGALACTOSAMINIDASE"/>
    <property type="match status" value="1"/>
</dbReference>
<keyword evidence="16" id="KW-1185">Reference proteome</keyword>
<dbReference type="Gene3D" id="3.20.20.70">
    <property type="entry name" value="Aldolase class I"/>
    <property type="match status" value="1"/>
</dbReference>
<evidence type="ECO:0000313" key="16">
    <source>
        <dbReference type="Proteomes" id="UP000785200"/>
    </source>
</evidence>
<sequence length="494" mass="54940">MSWLTALYFIPLLGIPAKAVNNGLARTPPLGWNNWYSTYCDVSEDLILETSQLLVDTGLLDLGYKYVVLDDCWAEEERDNTGHWRADLTKFPNGMKYVADTLHDKGLLFGMYSSAGELTCAGYPGSLNHEKEDAEDLASWNVDFFKYDNCYNLGQSGTALISFNRYKAMGDALNATGRPMVYSLCSWGEDQVHTWGMSIANSWRMSGDIYNSFTRPDALCSCDDERDPQCIAPGTHCSLLFVLNHVSAYADKARPGAWNDLDILQVGIGGMTDEEEKAHFALWAALKSPLLLGHDLRVSNAKSLTIANNPAILALSQDPSTKAALLVQRDTNVPKDKYGVGETHVWSGGLAHGDQVVILLNMANENQKISVSLEEIFVRDGAGGIAAQNHHDWDVYDLWADRMSDNDAQSILDAADQSAREQLFQKLNWYNSTRIPYSEGLKMRDPRLLGKKVSMISAQGILEVDVSRHAAQVFRLRNVDDSNLKRRVAIKDEL</sequence>
<keyword evidence="10" id="KW-0325">Glycoprotein</keyword>
<dbReference type="AlphaFoldDB" id="A0A9P7AVE0"/>
<dbReference type="Gene3D" id="2.60.40.1180">
    <property type="entry name" value="Golgi alpha-mannosidase II"/>
    <property type="match status" value="1"/>
</dbReference>
<dbReference type="EC" id="3.2.1.22" evidence="5 12"/>
<evidence type="ECO:0000256" key="4">
    <source>
        <dbReference type="ARBA" id="ARBA00009743"/>
    </source>
</evidence>
<evidence type="ECO:0000313" key="15">
    <source>
        <dbReference type="EMBL" id="KAG0647608.1"/>
    </source>
</evidence>
<dbReference type="GO" id="GO:0005995">
    <property type="term" value="P:melibiose catabolic process"/>
    <property type="evidence" value="ECO:0007669"/>
    <property type="project" value="UniProtKB-ARBA"/>
</dbReference>
<accession>A0A9P7AVE0</accession>
<dbReference type="FunFam" id="3.20.20.70:FF:000202">
    <property type="entry name" value="Alpha-galactosidase"/>
    <property type="match status" value="1"/>
</dbReference>
<dbReference type="PRINTS" id="PR00748">
    <property type="entry name" value="MELIBIASE"/>
</dbReference>
<dbReference type="InterPro" id="IPR017853">
    <property type="entry name" value="GH"/>
</dbReference>
<evidence type="ECO:0000256" key="1">
    <source>
        <dbReference type="ARBA" id="ARBA00001255"/>
    </source>
</evidence>
<comment type="function">
    <text evidence="2">Hydrolyzes a variety of simple alpha-D-galactoside as well as more complex molecules such as oligosaccharides and polysaccharides.</text>
</comment>
<evidence type="ECO:0000256" key="8">
    <source>
        <dbReference type="ARBA" id="ARBA00022801"/>
    </source>
</evidence>
<dbReference type="PRINTS" id="PR00740">
    <property type="entry name" value="GLHYDRLASE27"/>
</dbReference>
<keyword evidence="9 12" id="KW-1015">Disulfide bond</keyword>
<evidence type="ECO:0000256" key="6">
    <source>
        <dbReference type="ARBA" id="ARBA00022525"/>
    </source>
</evidence>
<dbReference type="PROSITE" id="PS00512">
    <property type="entry name" value="ALPHA_GALACTOSIDASE"/>
    <property type="match status" value="1"/>
</dbReference>
<name>A0A9P7AVE0_9HELO</name>
<evidence type="ECO:0000256" key="3">
    <source>
        <dbReference type="ARBA" id="ARBA00004613"/>
    </source>
</evidence>
<dbReference type="CDD" id="cd14792">
    <property type="entry name" value="GH27"/>
    <property type="match status" value="1"/>
</dbReference>
<feature type="domain" description="Alpha galactosidase C-terminal" evidence="14">
    <location>
        <begin position="341"/>
        <end position="405"/>
    </location>
</feature>
<comment type="catalytic activity">
    <reaction evidence="1 12">
        <text>Hydrolysis of terminal, non-reducing alpha-D-galactose residues in alpha-D-galactosides, including galactose oligosaccharides, galactomannans and galactolipids.</text>
        <dbReference type="EC" id="3.2.1.22"/>
    </reaction>
</comment>
<dbReference type="PANTHER" id="PTHR11452:SF75">
    <property type="entry name" value="ALPHA-GALACTOSIDASE MEL1"/>
    <property type="match status" value="1"/>
</dbReference>
<dbReference type="SUPFAM" id="SSF51445">
    <property type="entry name" value="(Trans)glycosidases"/>
    <property type="match status" value="1"/>
</dbReference>
<dbReference type="InterPro" id="IPR013785">
    <property type="entry name" value="Aldolase_TIM"/>
</dbReference>
<gene>
    <name evidence="15" type="ORF">D0Z07_6733</name>
</gene>
<feature type="chain" id="PRO_5040189660" description="Alpha-galactosidase" evidence="13">
    <location>
        <begin position="20"/>
        <end position="494"/>
    </location>
</feature>
<proteinExistence type="inferred from homology"/>
<comment type="similarity">
    <text evidence="4 12">Belongs to the glycosyl hydrolase 27 family.</text>
</comment>
<evidence type="ECO:0000256" key="2">
    <source>
        <dbReference type="ARBA" id="ARBA00003969"/>
    </source>
</evidence>
<feature type="signal peptide" evidence="13">
    <location>
        <begin position="1"/>
        <end position="19"/>
    </location>
</feature>
<dbReference type="InterPro" id="IPR006215">
    <property type="entry name" value="Glyco_hydro_melibiase"/>
</dbReference>
<protein>
    <recommendedName>
        <fullName evidence="5 12">Alpha-galactosidase</fullName>
        <ecNumber evidence="5 12">3.2.1.22</ecNumber>
    </recommendedName>
    <alternativeName>
        <fullName evidence="12">Melibiase</fullName>
    </alternativeName>
</protein>
<evidence type="ECO:0000256" key="5">
    <source>
        <dbReference type="ARBA" id="ARBA00012755"/>
    </source>
</evidence>
<evidence type="ECO:0000256" key="12">
    <source>
        <dbReference type="RuleBase" id="RU361168"/>
    </source>
</evidence>
<dbReference type="Pfam" id="PF16499">
    <property type="entry name" value="Melibiase_2"/>
    <property type="match status" value="1"/>
</dbReference>
<keyword evidence="8 12" id="KW-0378">Hydrolase</keyword>
<dbReference type="InterPro" id="IPR013780">
    <property type="entry name" value="Glyco_hydro_b"/>
</dbReference>
<dbReference type="EMBL" id="VNKQ01000012">
    <property type="protein sequence ID" value="KAG0647608.1"/>
    <property type="molecule type" value="Genomic_DNA"/>
</dbReference>
<dbReference type="InterPro" id="IPR000111">
    <property type="entry name" value="Glyco_hydro_27/36_CS"/>
</dbReference>
<comment type="subcellular location">
    <subcellularLocation>
        <location evidence="3">Secreted</location>
    </subcellularLocation>
</comment>
<comment type="caution">
    <text evidence="15">The sequence shown here is derived from an EMBL/GenBank/DDBJ whole genome shotgun (WGS) entry which is preliminary data.</text>
</comment>
<evidence type="ECO:0000256" key="10">
    <source>
        <dbReference type="ARBA" id="ARBA00023180"/>
    </source>
</evidence>